<organism evidence="1 2">
    <name type="scientific">Treponema bryantii</name>
    <dbReference type="NCBI Taxonomy" id="163"/>
    <lineage>
        <taxon>Bacteria</taxon>
        <taxon>Pseudomonadati</taxon>
        <taxon>Spirochaetota</taxon>
        <taxon>Spirochaetia</taxon>
        <taxon>Spirochaetales</taxon>
        <taxon>Treponemataceae</taxon>
        <taxon>Treponema</taxon>
    </lineage>
</organism>
<dbReference type="EMBL" id="FOFU01000005">
    <property type="protein sequence ID" value="SEQ52128.1"/>
    <property type="molecule type" value="Genomic_DNA"/>
</dbReference>
<keyword evidence="2" id="KW-1185">Reference proteome</keyword>
<dbReference type="AlphaFoldDB" id="A0A1H9GQ65"/>
<evidence type="ECO:0000313" key="2">
    <source>
        <dbReference type="Proteomes" id="UP000182360"/>
    </source>
</evidence>
<accession>A0A1H9GQ65</accession>
<proteinExistence type="predicted"/>
<reference evidence="1 2" key="1">
    <citation type="submission" date="2016-10" db="EMBL/GenBank/DDBJ databases">
        <authorList>
            <person name="de Groot N.N."/>
        </authorList>
    </citation>
    <scope>NUCLEOTIDE SEQUENCE [LARGE SCALE GENOMIC DNA]</scope>
    <source>
        <strain evidence="1 2">B25</strain>
    </source>
</reference>
<protein>
    <submittedName>
        <fullName evidence="1">Molecular chaperone HtpG</fullName>
    </submittedName>
</protein>
<dbReference type="Gene3D" id="1.20.120.790">
    <property type="entry name" value="Heat shock protein 90, C-terminal domain"/>
    <property type="match status" value="1"/>
</dbReference>
<dbReference type="RefSeq" id="WP_177177745.1">
    <property type="nucleotide sequence ID" value="NZ_FOFU01000005.1"/>
</dbReference>
<gene>
    <name evidence="1" type="ORF">SAMN04487977_10592</name>
</gene>
<name>A0A1H9GQ65_9SPIR</name>
<dbReference type="Proteomes" id="UP000182360">
    <property type="component" value="Unassembled WGS sequence"/>
</dbReference>
<dbReference type="SUPFAM" id="SSF110942">
    <property type="entry name" value="HSP90 C-terminal domain"/>
    <property type="match status" value="1"/>
</dbReference>
<evidence type="ECO:0000313" key="1">
    <source>
        <dbReference type="EMBL" id="SEQ52128.1"/>
    </source>
</evidence>
<sequence>MVAFDAVFVAGKESDDEALIADVSEVLFTQALMIAGMEVKEPAEFVKHLNNLLSK</sequence>
<dbReference type="InterPro" id="IPR037196">
    <property type="entry name" value="HSP90_C"/>
</dbReference>